<dbReference type="GO" id="GO:0016763">
    <property type="term" value="F:pentosyltransferase activity"/>
    <property type="evidence" value="ECO:0007669"/>
    <property type="project" value="TreeGrafter"/>
</dbReference>
<dbReference type="EMBL" id="DSMG01000077">
    <property type="protein sequence ID" value="HDX31239.1"/>
    <property type="molecule type" value="Genomic_DNA"/>
</dbReference>
<feature type="domain" description="PA14" evidence="11">
    <location>
        <begin position="825"/>
        <end position="955"/>
    </location>
</feature>
<protein>
    <recommendedName>
        <fullName evidence="11">PA14 domain-containing protein</fullName>
    </recommendedName>
</protein>
<dbReference type="Gene3D" id="2.120.10.30">
    <property type="entry name" value="TolB, C-terminal domain"/>
    <property type="match status" value="2"/>
</dbReference>
<feature type="transmembrane region" description="Helical" evidence="10">
    <location>
        <begin position="551"/>
        <end position="571"/>
    </location>
</feature>
<evidence type="ECO:0000313" key="12">
    <source>
        <dbReference type="EMBL" id="HDX31239.1"/>
    </source>
</evidence>
<gene>
    <name evidence="12" type="ORF">ENQ20_07055</name>
</gene>
<keyword evidence="8 10" id="KW-0472">Membrane</keyword>
<evidence type="ECO:0000256" key="10">
    <source>
        <dbReference type="SAM" id="Phobius"/>
    </source>
</evidence>
<feature type="transmembrane region" description="Helical" evidence="10">
    <location>
        <begin position="43"/>
        <end position="59"/>
    </location>
</feature>
<dbReference type="InterPro" id="IPR037524">
    <property type="entry name" value="PA14/GLEYA"/>
</dbReference>
<dbReference type="InterPro" id="IPR050297">
    <property type="entry name" value="LipidA_mod_glycosyltrf_83"/>
</dbReference>
<dbReference type="Pfam" id="PF01436">
    <property type="entry name" value="NHL"/>
    <property type="match status" value="1"/>
</dbReference>
<evidence type="ECO:0000256" key="2">
    <source>
        <dbReference type="ARBA" id="ARBA00022475"/>
    </source>
</evidence>
<sequence length="1282" mass="140264">MSSRTAFRPFLFGVIACALALAGQRMVQDGARATSRALQLHEAGLFLAAGALLFIIAFWERRFDPLCGNAGVGAQHRCASTPRLSPLFTTHQWMARVGVGLLIVSILLTLNALQQFYDFEPFAVEAWGWHGAALLTALAGALLLDRGLPVCSDLDRGAVGTKNLSSLRRSWLLWGRKIFRPYIGIVAGIVALALVLRLVRFDELPFGVWYDEAEHGLQALRILESDRFRPIFEGAINGPAHYLYLTALSFEWFGVSVQSIRLVSVCFGVLAVVAGYWVGAELFGRGVGLLLALFLAASSWALTFSRFGMFATISTPLFTLLTAAFILRGLRTQRLLDYALAGLWLGLGLCFYTSFRLFIPALYLLLVHWALYERLVHRRWPSRNFWVGVGLLTLIAALVAAPVGVYAYKHPDIFWARVEKTFLFVDKSEAERWPALWANVRRHLLMFNVFGDPNGRHNLPGNPMLDGVTAPLFVLGAAFALRRMAQPAYLFLLLWLIFGLMGGALSLDFEAPQSLRANATLPVVYILAALPLATLHRAWALSAGQYYPHALRIPALLLAIVVVGLNAHTYFVRQAHDFAVWNAYSTPETLTARLLADLDPDTDAYVTSFFRGHPTIKFVARNARPYQELNTLDQFPLDFAPDRSALLILNADSRSLYDEAKRLYPQAQFEESLPPVSGPPVLFTVRLSPEDIASLRGLTARYFANDAWEGEPVLTRREAQVVADWSQETPLPVPFSVEWEGFLHAKSYGQYEFYLEAPAAAKLRIGERVIAEGTSALSGAIVLAEGVHALRVNVVGAAGRVTLAWRTPDGLVSVIPPTAFYNEPRLGHGLLGRYFANGDWTPPEVMSRIDARFDRYIHVVPLPRPYTVEWTGKVAAPIDGLYRFGLESIDESMLWIDGTLVVAAQQPNTYTEGEIALSAGLHDIRIRFADRTSHTHINVYWQPPGRERQILPMEALYPPQESYARVTLPSLDELTVHTLTEQGQPLDVERGTVDTPATEPTLQGIARVVAGGLLTPRGVAVANDGTIYVAESGGGRISVYTPDGTLRGVIDGGAERLREPADVAIFGNALQAGEAARLFVSDVGAGRLRAFALDGQERSAATPIQDFASRLDPTIADRSRGIGVTSDGGVLIANTPNNRVVILDAAGEPTAQVIVWPGEDAQPVDAVVGTDGRLFVVDGQGHRLIRYTPEGQRERAWPLRIANTVDGPHLAVDAAGRIYVTEPEGGRILLRDPEGEPLGAWSLAELLGRPVRPVGIAVGPDGVIWVVDSSGGALIALEGMLP</sequence>
<evidence type="ECO:0000256" key="4">
    <source>
        <dbReference type="ARBA" id="ARBA00022679"/>
    </source>
</evidence>
<feature type="transmembrane region" description="Helical" evidence="10">
    <location>
        <begin position="339"/>
        <end position="365"/>
    </location>
</feature>
<evidence type="ECO:0000256" key="3">
    <source>
        <dbReference type="ARBA" id="ARBA00022676"/>
    </source>
</evidence>
<dbReference type="PROSITE" id="PS51820">
    <property type="entry name" value="PA14"/>
    <property type="match status" value="2"/>
</dbReference>
<comment type="caution">
    <text evidence="12">The sequence shown here is derived from an EMBL/GenBank/DDBJ whole genome shotgun (WGS) entry which is preliminary data.</text>
</comment>
<dbReference type="SUPFAM" id="SSF101898">
    <property type="entry name" value="NHL repeat"/>
    <property type="match status" value="1"/>
</dbReference>
<dbReference type="Pfam" id="PF13231">
    <property type="entry name" value="PMT_2"/>
    <property type="match status" value="1"/>
</dbReference>
<dbReference type="PANTHER" id="PTHR33908">
    <property type="entry name" value="MANNOSYLTRANSFERASE YKCB-RELATED"/>
    <property type="match status" value="1"/>
</dbReference>
<organism evidence="12">
    <name type="scientific">Caldilinea aerophila</name>
    <dbReference type="NCBI Taxonomy" id="133453"/>
    <lineage>
        <taxon>Bacteria</taxon>
        <taxon>Bacillati</taxon>
        <taxon>Chloroflexota</taxon>
        <taxon>Caldilineae</taxon>
        <taxon>Caldilineales</taxon>
        <taxon>Caldilineaceae</taxon>
        <taxon>Caldilinea</taxon>
    </lineage>
</organism>
<accession>A0A7C1FF74</accession>
<feature type="transmembrane region" description="Helical" evidence="10">
    <location>
        <begin position="259"/>
        <end position="279"/>
    </location>
</feature>
<dbReference type="SMART" id="SM00758">
    <property type="entry name" value="PA14"/>
    <property type="match status" value="2"/>
</dbReference>
<proteinExistence type="predicted"/>
<evidence type="ECO:0000256" key="5">
    <source>
        <dbReference type="ARBA" id="ARBA00022692"/>
    </source>
</evidence>
<feature type="transmembrane region" description="Helical" evidence="10">
    <location>
        <begin position="385"/>
        <end position="408"/>
    </location>
</feature>
<dbReference type="SUPFAM" id="SSF56988">
    <property type="entry name" value="Anthrax protective antigen"/>
    <property type="match status" value="2"/>
</dbReference>
<feature type="transmembrane region" description="Helical" evidence="10">
    <location>
        <begin position="286"/>
        <end position="303"/>
    </location>
</feature>
<keyword evidence="3" id="KW-0328">Glycosyltransferase</keyword>
<dbReference type="InterPro" id="IPR011042">
    <property type="entry name" value="6-blade_b-propeller_TolB-like"/>
</dbReference>
<feature type="transmembrane region" description="Helical" evidence="10">
    <location>
        <begin position="178"/>
        <end position="199"/>
    </location>
</feature>
<feature type="transmembrane region" description="Helical" evidence="10">
    <location>
        <begin position="126"/>
        <end position="144"/>
    </location>
</feature>
<dbReference type="Pfam" id="PF07691">
    <property type="entry name" value="PA14"/>
    <property type="match status" value="2"/>
</dbReference>
<keyword evidence="2" id="KW-1003">Cell membrane</keyword>
<dbReference type="PROSITE" id="PS51125">
    <property type="entry name" value="NHL"/>
    <property type="match status" value="1"/>
</dbReference>
<feature type="transmembrane region" description="Helical" evidence="10">
    <location>
        <begin position="488"/>
        <end position="507"/>
    </location>
</feature>
<dbReference type="InterPro" id="IPR001258">
    <property type="entry name" value="NHL_repeat"/>
</dbReference>
<keyword evidence="4" id="KW-0808">Transferase</keyword>
<dbReference type="InterPro" id="IPR011658">
    <property type="entry name" value="PA14_dom"/>
</dbReference>
<feature type="transmembrane region" description="Helical" evidence="10">
    <location>
        <begin position="519"/>
        <end position="539"/>
    </location>
</feature>
<dbReference type="CDD" id="cd05819">
    <property type="entry name" value="NHL"/>
    <property type="match status" value="1"/>
</dbReference>
<evidence type="ECO:0000256" key="8">
    <source>
        <dbReference type="ARBA" id="ARBA00023136"/>
    </source>
</evidence>
<name>A0A7C1FF74_9CHLR</name>
<feature type="repeat" description="NHL" evidence="9">
    <location>
        <begin position="1011"/>
        <end position="1043"/>
    </location>
</feature>
<reference evidence="12" key="1">
    <citation type="journal article" date="2020" name="mSystems">
        <title>Genome- and Community-Level Interaction Insights into Carbon Utilization and Element Cycling Functions of Hydrothermarchaeota in Hydrothermal Sediment.</title>
        <authorList>
            <person name="Zhou Z."/>
            <person name="Liu Y."/>
            <person name="Xu W."/>
            <person name="Pan J."/>
            <person name="Luo Z.H."/>
            <person name="Li M."/>
        </authorList>
    </citation>
    <scope>NUCLEOTIDE SEQUENCE [LARGE SCALE GENOMIC DNA]</scope>
    <source>
        <strain evidence="12">SpSt-289</strain>
    </source>
</reference>
<evidence type="ECO:0000256" key="9">
    <source>
        <dbReference type="PROSITE-ProRule" id="PRU00504"/>
    </source>
</evidence>
<comment type="subcellular location">
    <subcellularLocation>
        <location evidence="1">Cell membrane</location>
        <topology evidence="1">Multi-pass membrane protein</topology>
    </subcellularLocation>
</comment>
<evidence type="ECO:0000259" key="11">
    <source>
        <dbReference type="PROSITE" id="PS51820"/>
    </source>
</evidence>
<feature type="domain" description="PA14" evidence="11">
    <location>
        <begin position="693"/>
        <end position="825"/>
    </location>
</feature>
<keyword evidence="7 10" id="KW-1133">Transmembrane helix</keyword>
<dbReference type="PANTHER" id="PTHR33908:SF3">
    <property type="entry name" value="UNDECAPRENYL PHOSPHATE-ALPHA-4-AMINO-4-DEOXY-L-ARABINOSE ARABINOSYL TRANSFERASE"/>
    <property type="match status" value="1"/>
</dbReference>
<evidence type="ECO:0000256" key="1">
    <source>
        <dbReference type="ARBA" id="ARBA00004651"/>
    </source>
</evidence>
<dbReference type="InterPro" id="IPR038731">
    <property type="entry name" value="RgtA/B/C-like"/>
</dbReference>
<keyword evidence="5 10" id="KW-0812">Transmembrane</keyword>
<evidence type="ECO:0000256" key="6">
    <source>
        <dbReference type="ARBA" id="ARBA00022737"/>
    </source>
</evidence>
<dbReference type="Gene3D" id="3.90.182.10">
    <property type="entry name" value="Toxin - Anthrax Protective Antigen,domain 1"/>
    <property type="match status" value="2"/>
</dbReference>
<feature type="transmembrane region" description="Helical" evidence="10">
    <location>
        <begin position="309"/>
        <end position="327"/>
    </location>
</feature>
<dbReference type="GO" id="GO:0010041">
    <property type="term" value="P:response to iron(III) ion"/>
    <property type="evidence" value="ECO:0007669"/>
    <property type="project" value="TreeGrafter"/>
</dbReference>
<feature type="transmembrane region" description="Helical" evidence="10">
    <location>
        <begin position="93"/>
        <end position="114"/>
    </location>
</feature>
<dbReference type="GO" id="GO:0009103">
    <property type="term" value="P:lipopolysaccharide biosynthetic process"/>
    <property type="evidence" value="ECO:0007669"/>
    <property type="project" value="UniProtKB-ARBA"/>
</dbReference>
<keyword evidence="6" id="KW-0677">Repeat</keyword>
<dbReference type="GO" id="GO:0005886">
    <property type="term" value="C:plasma membrane"/>
    <property type="evidence" value="ECO:0007669"/>
    <property type="project" value="UniProtKB-SubCell"/>
</dbReference>
<evidence type="ECO:0000256" key="7">
    <source>
        <dbReference type="ARBA" id="ARBA00022989"/>
    </source>
</evidence>